<dbReference type="GO" id="GO:0046872">
    <property type="term" value="F:metal ion binding"/>
    <property type="evidence" value="ECO:0007669"/>
    <property type="project" value="UniProtKB-KW"/>
</dbReference>
<feature type="binding site" evidence="3">
    <location>
        <position position="91"/>
    </location>
    <ligand>
        <name>a divalent metal cation</name>
        <dbReference type="ChEBI" id="CHEBI:60240"/>
        <label>1</label>
    </ligand>
</feature>
<proteinExistence type="predicted"/>
<keyword evidence="1 3" id="KW-0479">Metal-binding</keyword>
<dbReference type="InterPro" id="IPR001130">
    <property type="entry name" value="TatD-like"/>
</dbReference>
<dbReference type="PROSITE" id="PS01137">
    <property type="entry name" value="TATD_1"/>
    <property type="match status" value="1"/>
</dbReference>
<dbReference type="Pfam" id="PF01026">
    <property type="entry name" value="TatD_DNase"/>
    <property type="match status" value="1"/>
</dbReference>
<dbReference type="PANTHER" id="PTHR46124">
    <property type="entry name" value="D-AMINOACYL-TRNA DEACYLASE"/>
    <property type="match status" value="1"/>
</dbReference>
<evidence type="ECO:0000256" key="2">
    <source>
        <dbReference type="ARBA" id="ARBA00022801"/>
    </source>
</evidence>
<dbReference type="SUPFAM" id="SSF51556">
    <property type="entry name" value="Metallo-dependent hydrolases"/>
    <property type="match status" value="1"/>
</dbReference>
<dbReference type="GO" id="GO:0004536">
    <property type="term" value="F:DNA nuclease activity"/>
    <property type="evidence" value="ECO:0007669"/>
    <property type="project" value="InterPro"/>
</dbReference>
<dbReference type="FunFam" id="3.20.20.140:FF:000005">
    <property type="entry name" value="TatD family hydrolase"/>
    <property type="match status" value="1"/>
</dbReference>
<dbReference type="PANTHER" id="PTHR46124:SF2">
    <property type="entry name" value="D-AMINOACYL-TRNA DEACYLASE"/>
    <property type="match status" value="1"/>
</dbReference>
<comment type="caution">
    <text evidence="4">The sequence shown here is derived from an EMBL/GenBank/DDBJ whole genome shotgun (WGS) entry which is preliminary data.</text>
</comment>
<feature type="binding site" evidence="3">
    <location>
        <position position="163"/>
    </location>
    <ligand>
        <name>a divalent metal cation</name>
        <dbReference type="ChEBI" id="CHEBI:60240"/>
        <label>2</label>
    </ligand>
</feature>
<evidence type="ECO:0000313" key="5">
    <source>
        <dbReference type="Proteomes" id="UP000230405"/>
    </source>
</evidence>
<evidence type="ECO:0000256" key="1">
    <source>
        <dbReference type="ARBA" id="ARBA00022723"/>
    </source>
</evidence>
<dbReference type="PIRSF" id="PIRSF005902">
    <property type="entry name" value="DNase_TatD"/>
    <property type="match status" value="1"/>
</dbReference>
<dbReference type="EMBL" id="PFPO01000035">
    <property type="protein sequence ID" value="PIZ99316.1"/>
    <property type="molecule type" value="Genomic_DNA"/>
</dbReference>
<evidence type="ECO:0000313" key="4">
    <source>
        <dbReference type="EMBL" id="PIZ99316.1"/>
    </source>
</evidence>
<organism evidence="4 5">
    <name type="scientific">Candidatus Komeilibacteria bacterium CG_4_10_14_0_2_um_filter_37_10</name>
    <dbReference type="NCBI Taxonomy" id="1974470"/>
    <lineage>
        <taxon>Bacteria</taxon>
        <taxon>Candidatus Komeiliibacteriota</taxon>
    </lineage>
</organism>
<name>A0A2M7VFE3_9BACT</name>
<dbReference type="Gene3D" id="3.20.20.140">
    <property type="entry name" value="Metal-dependent hydrolases"/>
    <property type="match status" value="1"/>
</dbReference>
<dbReference type="InterPro" id="IPR032466">
    <property type="entry name" value="Metal_Hydrolase"/>
</dbReference>
<dbReference type="AlphaFoldDB" id="A0A2M7VFE3"/>
<feature type="binding site" evidence="3">
    <location>
        <position position="6"/>
    </location>
    <ligand>
        <name>a divalent metal cation</name>
        <dbReference type="ChEBI" id="CHEBI:60240"/>
        <label>1</label>
    </ligand>
</feature>
<feature type="binding site" evidence="3">
    <location>
        <position position="8"/>
    </location>
    <ligand>
        <name>a divalent metal cation</name>
        <dbReference type="ChEBI" id="CHEBI:60240"/>
        <label>1</label>
    </ligand>
</feature>
<dbReference type="NCBIfam" id="TIGR00010">
    <property type="entry name" value="YchF/TatD family DNA exonuclease"/>
    <property type="match status" value="1"/>
</dbReference>
<dbReference type="Proteomes" id="UP000230405">
    <property type="component" value="Unassembled WGS sequence"/>
</dbReference>
<protein>
    <submittedName>
        <fullName evidence="4">Hydrolase TatD</fullName>
    </submittedName>
</protein>
<keyword evidence="2 4" id="KW-0378">Hydrolase</keyword>
<dbReference type="GO" id="GO:0016788">
    <property type="term" value="F:hydrolase activity, acting on ester bonds"/>
    <property type="evidence" value="ECO:0007669"/>
    <property type="project" value="InterPro"/>
</dbReference>
<evidence type="ECO:0000256" key="3">
    <source>
        <dbReference type="PIRSR" id="PIRSR005902-1"/>
    </source>
</evidence>
<feature type="binding site" evidence="3">
    <location>
        <position position="134"/>
    </location>
    <ligand>
        <name>a divalent metal cation</name>
        <dbReference type="ChEBI" id="CHEBI:60240"/>
        <label>2</label>
    </ligand>
</feature>
<feature type="binding site" evidence="3">
    <location>
        <position position="214"/>
    </location>
    <ligand>
        <name>a divalent metal cation</name>
        <dbReference type="ChEBI" id="CHEBI:60240"/>
        <label>1</label>
    </ligand>
</feature>
<dbReference type="InterPro" id="IPR015991">
    <property type="entry name" value="TatD/YcfH-like"/>
</dbReference>
<gene>
    <name evidence="4" type="ORF">COX77_01790</name>
</gene>
<dbReference type="CDD" id="cd01310">
    <property type="entry name" value="TatD_DNAse"/>
    <property type="match status" value="1"/>
</dbReference>
<reference evidence="5" key="1">
    <citation type="submission" date="2017-09" db="EMBL/GenBank/DDBJ databases">
        <title>Depth-based differentiation of microbial function through sediment-hosted aquifers and enrichment of novel symbionts in the deep terrestrial subsurface.</title>
        <authorList>
            <person name="Probst A.J."/>
            <person name="Ladd B."/>
            <person name="Jarett J.K."/>
            <person name="Geller-Mcgrath D.E."/>
            <person name="Sieber C.M.K."/>
            <person name="Emerson J.B."/>
            <person name="Anantharaman K."/>
            <person name="Thomas B.C."/>
            <person name="Malmstrom R."/>
            <person name="Stieglmeier M."/>
            <person name="Klingl A."/>
            <person name="Woyke T."/>
            <person name="Ryan C.M."/>
            <person name="Banfield J.F."/>
        </authorList>
    </citation>
    <scope>NUCLEOTIDE SEQUENCE [LARGE SCALE GENOMIC DNA]</scope>
</reference>
<accession>A0A2M7VFE3</accession>
<dbReference type="InterPro" id="IPR018228">
    <property type="entry name" value="DNase_TatD-rel_CS"/>
</dbReference>
<sequence>MLIDSHAHLDFEAYASDRSVVIDRCLALGMKVINVGSELATSKLAVTLAEQYDSFYACIGLHPIHVFDEEFISADYQELIKQHKRIVAIGETGCDYFYLKEKSKTIEEIKIKQKEVFVQHIKLAQSNNLPLMLHGRNGQDQPQAYQDIINTLREYDCHVGLIHCFGGNQDEAQQFLEQGFHLGFTGIVTFTKKAEQLQYLAKTIPLDKMIIETDSPYLTPEPYRGERNEPIRVAEVARKVASLRGMGYDELVEQVAHNSFKLFKL</sequence>